<evidence type="ECO:0000313" key="3">
    <source>
        <dbReference type="Proteomes" id="UP001164459"/>
    </source>
</evidence>
<name>A0ABY7HJM2_9BACT</name>
<keyword evidence="3" id="KW-1185">Reference proteome</keyword>
<reference evidence="2" key="1">
    <citation type="submission" date="2022-11" db="EMBL/GenBank/DDBJ databases">
        <title>Minimal conservation of predation-associated metabolite biosynthetic gene clusters underscores biosynthetic potential of Myxococcota including descriptions for ten novel species: Archangium lansinium sp. nov., Myxococcus landrumus sp. nov., Nannocystis bai.</title>
        <authorList>
            <person name="Ahearne A."/>
            <person name="Stevens C."/>
            <person name="Dowd S."/>
        </authorList>
    </citation>
    <scope>NUCLEOTIDE SEQUENCE</scope>
    <source>
        <strain evidence="2">Fl3</strain>
    </source>
</reference>
<dbReference type="Proteomes" id="UP001164459">
    <property type="component" value="Chromosome"/>
</dbReference>
<dbReference type="PROSITE" id="PS51257">
    <property type="entry name" value="PROKAR_LIPOPROTEIN"/>
    <property type="match status" value="1"/>
</dbReference>
<dbReference type="RefSeq" id="WP_269041679.1">
    <property type="nucleotide sequence ID" value="NZ_CP114040.1"/>
</dbReference>
<feature type="region of interest" description="Disordered" evidence="1">
    <location>
        <begin position="23"/>
        <end position="140"/>
    </location>
</feature>
<dbReference type="EMBL" id="CP114040">
    <property type="protein sequence ID" value="WAS99318.1"/>
    <property type="molecule type" value="Genomic_DNA"/>
</dbReference>
<organism evidence="2 3">
    <name type="scientific">Nannocystis punicea</name>
    <dbReference type="NCBI Taxonomy" id="2995304"/>
    <lineage>
        <taxon>Bacteria</taxon>
        <taxon>Pseudomonadati</taxon>
        <taxon>Myxococcota</taxon>
        <taxon>Polyangia</taxon>
        <taxon>Nannocystales</taxon>
        <taxon>Nannocystaceae</taxon>
        <taxon>Nannocystis</taxon>
    </lineage>
</organism>
<proteinExistence type="predicted"/>
<evidence type="ECO:0000256" key="1">
    <source>
        <dbReference type="SAM" id="MobiDB-lite"/>
    </source>
</evidence>
<evidence type="ECO:0008006" key="4">
    <source>
        <dbReference type="Google" id="ProtNLM"/>
    </source>
</evidence>
<feature type="compositionally biased region" description="Low complexity" evidence="1">
    <location>
        <begin position="27"/>
        <end position="133"/>
    </location>
</feature>
<sequence length="286" mass="28203">MTRAVCLSALLLAACGDDTIATTEAVPSTGEPGTSTTTGPTPTTGEPTTSTTGTTTSTGSDSDASSTSTSTSTSTTSSTGTTTQGVDSSSSPGDDSSAGSSTSTTTGTTTDDTSSTTADETTGTTTGTTGDTGEVVGPPVPAGLCTMGQLTSFVEPLAQAEELHVLGVYQATAGAISVDVTRVDVPLTLVLSSYEPVAFTLNLAPGVLLEHVILNGYNAHSVQGQGAATVTDVSGQFNFFAACGYFWPENDGGCDTPGLVAGAEAATGLSLTTFAGCYEASGFSLD</sequence>
<evidence type="ECO:0000313" key="2">
    <source>
        <dbReference type="EMBL" id="WAS99318.1"/>
    </source>
</evidence>
<protein>
    <recommendedName>
        <fullName evidence="4">Lipoprotein</fullName>
    </recommendedName>
</protein>
<accession>A0ABY7HJM2</accession>
<gene>
    <name evidence="2" type="ORF">O0S08_24585</name>
</gene>